<keyword evidence="2" id="KW-0067">ATP-binding</keyword>
<dbReference type="EMBL" id="FQZL01000018">
    <property type="protein sequence ID" value="SHJ36619.1"/>
    <property type="molecule type" value="Genomic_DNA"/>
</dbReference>
<sequence length="585" mass="66849">MSRLSEIRDVVQKFAEVSKSALKLDVEVVDNEMTWVAGTGRIKKLIGQKILEQGVIRKCMLENKKDIILDSPGNQPECMNCPHYRNCNYGKAVYTVIELEDEVVGIIGFVAMTTVQEGLLTNNKEPMLEFLKKIANLISTKVMEHEIISRITINSKLVNTVIDTLDKGIVIVNKDGVVADVNNFMLKRLDMDKDDVTGMKISDLLPGISTDPEEDHQDRVKYKEINFKSENKSTDFIYSWKNVTVEDYISAAVYMFEDIKDTTRLAYELSEKNSQIGFNEIIGEDPSFIEFKNKVSSIAVNDSTVMLIGETGTGKELFARAIHSLSNRKDKPFVAINCGAIPETLIESELFGYEKGSFTGASTTGKKGKFYIADKGTIFLDEIENMPLYLQIKLLRVLETREIERVGSSRSIPVDIRIIAATNMRIDEMVETGQFREDLFHRLNVVSLFIPPLRERGNDILVLSDYFIDKFKKKFNKNIEGLSNEVRETFMEYSWKGNIRELQNAIEYAVNMENSLYIQKENLPFQMKKVEESGEFKTLDEMEKEHIKKALDRYGWSENGRIKAAKMLGISRATIYRRLSKYELQ</sequence>
<dbReference type="OrthoDB" id="5411866at2"/>
<keyword evidence="4" id="KW-0804">Transcription</keyword>
<accession>A0A1M6IQK2</accession>
<dbReference type="PROSITE" id="PS00676">
    <property type="entry name" value="SIGMA54_INTERACT_2"/>
    <property type="match status" value="1"/>
</dbReference>
<dbReference type="InterPro" id="IPR025943">
    <property type="entry name" value="Sigma_54_int_dom_ATP-bd_2"/>
</dbReference>
<dbReference type="InterPro" id="IPR009057">
    <property type="entry name" value="Homeodomain-like_sf"/>
</dbReference>
<dbReference type="InterPro" id="IPR003593">
    <property type="entry name" value="AAA+_ATPase"/>
</dbReference>
<dbReference type="PANTHER" id="PTHR32071:SF57">
    <property type="entry name" value="C4-DICARBOXYLATE TRANSPORT TRANSCRIPTIONAL REGULATORY PROTEIN DCTD"/>
    <property type="match status" value="1"/>
</dbReference>
<dbReference type="Gene3D" id="3.30.450.20">
    <property type="entry name" value="PAS domain"/>
    <property type="match status" value="1"/>
</dbReference>
<dbReference type="Proteomes" id="UP000184052">
    <property type="component" value="Unassembled WGS sequence"/>
</dbReference>
<evidence type="ECO:0000256" key="3">
    <source>
        <dbReference type="ARBA" id="ARBA00023015"/>
    </source>
</evidence>
<evidence type="ECO:0000259" key="5">
    <source>
        <dbReference type="PROSITE" id="PS50045"/>
    </source>
</evidence>
<dbReference type="Pfam" id="PF00158">
    <property type="entry name" value="Sigma54_activat"/>
    <property type="match status" value="1"/>
</dbReference>
<dbReference type="Gene3D" id="3.40.50.300">
    <property type="entry name" value="P-loop containing nucleotide triphosphate hydrolases"/>
    <property type="match status" value="1"/>
</dbReference>
<evidence type="ECO:0000256" key="4">
    <source>
        <dbReference type="ARBA" id="ARBA00023163"/>
    </source>
</evidence>
<organism evidence="6 7">
    <name type="scientific">Dethiosulfatibacter aminovorans DSM 17477</name>
    <dbReference type="NCBI Taxonomy" id="1121476"/>
    <lineage>
        <taxon>Bacteria</taxon>
        <taxon>Bacillati</taxon>
        <taxon>Bacillota</taxon>
        <taxon>Tissierellia</taxon>
        <taxon>Dethiosulfatibacter</taxon>
    </lineage>
</organism>
<dbReference type="GO" id="GO:0043565">
    <property type="term" value="F:sequence-specific DNA binding"/>
    <property type="evidence" value="ECO:0007669"/>
    <property type="project" value="InterPro"/>
</dbReference>
<gene>
    <name evidence="6" type="ORF">SAMN02745751_02394</name>
</gene>
<evidence type="ECO:0000256" key="1">
    <source>
        <dbReference type="ARBA" id="ARBA00022741"/>
    </source>
</evidence>
<proteinExistence type="predicted"/>
<feature type="domain" description="Sigma-54 factor interaction" evidence="5">
    <location>
        <begin position="281"/>
        <end position="511"/>
    </location>
</feature>
<dbReference type="SUPFAM" id="SSF55785">
    <property type="entry name" value="PYP-like sensor domain (PAS domain)"/>
    <property type="match status" value="1"/>
</dbReference>
<evidence type="ECO:0000313" key="7">
    <source>
        <dbReference type="Proteomes" id="UP000184052"/>
    </source>
</evidence>
<dbReference type="STRING" id="1121476.SAMN02745751_02394"/>
<dbReference type="PROSITE" id="PS00675">
    <property type="entry name" value="SIGMA54_INTERACT_1"/>
    <property type="match status" value="1"/>
</dbReference>
<dbReference type="Gene3D" id="1.10.8.60">
    <property type="match status" value="1"/>
</dbReference>
<dbReference type="SMART" id="SM00382">
    <property type="entry name" value="AAA"/>
    <property type="match status" value="1"/>
</dbReference>
<name>A0A1M6IQK2_9FIRM</name>
<dbReference type="InterPro" id="IPR002078">
    <property type="entry name" value="Sigma_54_int"/>
</dbReference>
<dbReference type="CDD" id="cd00009">
    <property type="entry name" value="AAA"/>
    <property type="match status" value="1"/>
</dbReference>
<dbReference type="PROSITE" id="PS50045">
    <property type="entry name" value="SIGMA54_INTERACT_4"/>
    <property type="match status" value="1"/>
</dbReference>
<dbReference type="AlphaFoldDB" id="A0A1M6IQK2"/>
<dbReference type="InterPro" id="IPR002197">
    <property type="entry name" value="HTH_Fis"/>
</dbReference>
<dbReference type="FunFam" id="3.40.50.300:FF:000006">
    <property type="entry name" value="DNA-binding transcriptional regulator NtrC"/>
    <property type="match status" value="1"/>
</dbReference>
<dbReference type="PANTHER" id="PTHR32071">
    <property type="entry name" value="TRANSCRIPTIONAL REGULATORY PROTEIN"/>
    <property type="match status" value="1"/>
</dbReference>
<keyword evidence="1" id="KW-0547">Nucleotide-binding</keyword>
<protein>
    <submittedName>
        <fullName evidence="6">Transcriptional regulator containing PAS, AAA-type ATPase, and DNA-binding Fis domains</fullName>
    </submittedName>
</protein>
<evidence type="ECO:0000313" key="6">
    <source>
        <dbReference type="EMBL" id="SHJ36619.1"/>
    </source>
</evidence>
<keyword evidence="6" id="KW-0238">DNA-binding</keyword>
<dbReference type="Pfam" id="PF25601">
    <property type="entry name" value="AAA_lid_14"/>
    <property type="match status" value="1"/>
</dbReference>
<dbReference type="InterPro" id="IPR025662">
    <property type="entry name" value="Sigma_54_int_dom_ATP-bd_1"/>
</dbReference>
<dbReference type="InterPro" id="IPR035965">
    <property type="entry name" value="PAS-like_dom_sf"/>
</dbReference>
<reference evidence="6 7" key="1">
    <citation type="submission" date="2016-11" db="EMBL/GenBank/DDBJ databases">
        <authorList>
            <person name="Jaros S."/>
            <person name="Januszkiewicz K."/>
            <person name="Wedrychowicz H."/>
        </authorList>
    </citation>
    <scope>NUCLEOTIDE SEQUENCE [LARGE SCALE GENOMIC DNA]</scope>
    <source>
        <strain evidence="6 7">DSM 17477</strain>
    </source>
</reference>
<evidence type="ECO:0000256" key="2">
    <source>
        <dbReference type="ARBA" id="ARBA00022840"/>
    </source>
</evidence>
<keyword evidence="3" id="KW-0805">Transcription regulation</keyword>
<dbReference type="Gene3D" id="1.10.10.60">
    <property type="entry name" value="Homeodomain-like"/>
    <property type="match status" value="1"/>
</dbReference>
<dbReference type="GO" id="GO:0006355">
    <property type="term" value="P:regulation of DNA-templated transcription"/>
    <property type="evidence" value="ECO:0007669"/>
    <property type="project" value="InterPro"/>
</dbReference>
<dbReference type="InterPro" id="IPR058031">
    <property type="entry name" value="AAA_lid_NorR"/>
</dbReference>
<dbReference type="Pfam" id="PF02954">
    <property type="entry name" value="HTH_8"/>
    <property type="match status" value="1"/>
</dbReference>
<dbReference type="RefSeq" id="WP_073049818.1">
    <property type="nucleotide sequence ID" value="NZ_FQZL01000018.1"/>
</dbReference>
<dbReference type="SUPFAM" id="SSF52540">
    <property type="entry name" value="P-loop containing nucleoside triphosphate hydrolases"/>
    <property type="match status" value="1"/>
</dbReference>
<dbReference type="GO" id="GO:0005524">
    <property type="term" value="F:ATP binding"/>
    <property type="evidence" value="ECO:0007669"/>
    <property type="project" value="UniProtKB-KW"/>
</dbReference>
<dbReference type="InterPro" id="IPR027417">
    <property type="entry name" value="P-loop_NTPase"/>
</dbReference>
<dbReference type="SUPFAM" id="SSF46689">
    <property type="entry name" value="Homeodomain-like"/>
    <property type="match status" value="1"/>
</dbReference>
<keyword evidence="7" id="KW-1185">Reference proteome</keyword>